<keyword evidence="1" id="KW-1133">Transmembrane helix</keyword>
<keyword evidence="2" id="KW-0378">Hydrolase</keyword>
<protein>
    <submittedName>
        <fullName evidence="2">Carboxypeptidase regulatory-like domain-containing protein</fullName>
    </submittedName>
</protein>
<dbReference type="InterPro" id="IPR008969">
    <property type="entry name" value="CarboxyPept-like_regulatory"/>
</dbReference>
<name>A0A429GCV5_9CREN</name>
<keyword evidence="1" id="KW-0472">Membrane</keyword>
<keyword evidence="2" id="KW-0645">Protease</keyword>
<sequence length="378" mass="42844">MKKYLLKKKLMIFLIITSLSFSLSNVLGNDLKAPKVSMALQKVYVFPPGFSLDLTVKWKIYNPNNVTIFLKYIYFRVYINGKFINETAYFSEIEEELEKEWFVAPGQTKTIERTFTLDFPANEEIRKIVLEGKGEWSFEGTAFFSSSAGEVSAPIITEKSIVKYEGYGFTLSKIYLSPSTIRIEVKDENWLPITGAKVTLISKMTTFEGITNASGSVEFKVPTTNYTIRVSKEGYTLREELLELSAPSSVTKSIQLYPSKGCTKLIIEVKDVAGMIIDNAIITLFSKDLIDNFTKTTNVSGIAEFEIPQANYTLTVFKKGYLPHRESLDLSKSPIERKVIQLKPELTWLEQYRSYLIIGAIAICFIVSAVLRLKRKST</sequence>
<feature type="transmembrane region" description="Helical" evidence="1">
    <location>
        <begin position="352"/>
        <end position="373"/>
    </location>
</feature>
<accession>A0A429GCV5</accession>
<dbReference type="Proteomes" id="UP000277582">
    <property type="component" value="Unassembled WGS sequence"/>
</dbReference>
<proteinExistence type="predicted"/>
<gene>
    <name evidence="2" type="ORF">D6D85_15560</name>
</gene>
<dbReference type="Gene3D" id="2.60.40.1120">
    <property type="entry name" value="Carboxypeptidase-like, regulatory domain"/>
    <property type="match status" value="1"/>
</dbReference>
<evidence type="ECO:0000313" key="2">
    <source>
        <dbReference type="EMBL" id="RSN71658.1"/>
    </source>
</evidence>
<comment type="caution">
    <text evidence="2">The sequence shown here is derived from an EMBL/GenBank/DDBJ whole genome shotgun (WGS) entry which is preliminary data.</text>
</comment>
<dbReference type="Pfam" id="PF13620">
    <property type="entry name" value="CarboxypepD_reg"/>
    <property type="match status" value="1"/>
</dbReference>
<keyword evidence="1" id="KW-0812">Transmembrane</keyword>
<keyword evidence="3" id="KW-1185">Reference proteome</keyword>
<dbReference type="RefSeq" id="WP_125672878.1">
    <property type="nucleotide sequence ID" value="NZ_RCOS01000171.1"/>
</dbReference>
<organism evidence="2 3">
    <name type="scientific">Candidatus Methanodesulfokora washburnensis</name>
    <dbReference type="NCBI Taxonomy" id="2478471"/>
    <lineage>
        <taxon>Archaea</taxon>
        <taxon>Thermoproteota</taxon>
        <taxon>Candidatus Korarchaeia</taxon>
        <taxon>Candidatus Korarchaeia incertae sedis</taxon>
        <taxon>Candidatus Methanodesulfokora</taxon>
    </lineage>
</organism>
<keyword evidence="2" id="KW-0121">Carboxypeptidase</keyword>
<dbReference type="AlphaFoldDB" id="A0A429GCV5"/>
<dbReference type="SUPFAM" id="SSF49464">
    <property type="entry name" value="Carboxypeptidase regulatory domain-like"/>
    <property type="match status" value="2"/>
</dbReference>
<dbReference type="EMBL" id="RCOS01000171">
    <property type="protein sequence ID" value="RSN71658.1"/>
    <property type="molecule type" value="Genomic_DNA"/>
</dbReference>
<dbReference type="GO" id="GO:0004180">
    <property type="term" value="F:carboxypeptidase activity"/>
    <property type="evidence" value="ECO:0007669"/>
    <property type="project" value="UniProtKB-KW"/>
</dbReference>
<evidence type="ECO:0000256" key="1">
    <source>
        <dbReference type="SAM" id="Phobius"/>
    </source>
</evidence>
<evidence type="ECO:0000313" key="3">
    <source>
        <dbReference type="Proteomes" id="UP000277582"/>
    </source>
</evidence>
<reference evidence="2 3" key="1">
    <citation type="submission" date="2018-10" db="EMBL/GenBank/DDBJ databases">
        <title>Co-occurring genomic capacity for anaerobic methane metabolism and dissimilatory sulfite reduction discovered in the Korarchaeota.</title>
        <authorList>
            <person name="Mckay L.J."/>
            <person name="Dlakic M."/>
            <person name="Fields M.W."/>
            <person name="Delmont T.O."/>
            <person name="Eren A.M."/>
            <person name="Jay Z.J."/>
            <person name="Klingelsmith K.B."/>
            <person name="Rusch D.B."/>
            <person name="Inskeep W.P."/>
        </authorList>
    </citation>
    <scope>NUCLEOTIDE SEQUENCE [LARGE SCALE GENOMIC DNA]</scope>
    <source>
        <strain evidence="2 3">MDKW</strain>
    </source>
</reference>